<dbReference type="EC" id="6.3.4.15" evidence="3"/>
<proteinExistence type="predicted"/>
<dbReference type="PROSITE" id="PS51733">
    <property type="entry name" value="BPL_LPL_CATALYTIC"/>
    <property type="match status" value="1"/>
</dbReference>
<evidence type="ECO:0000256" key="3">
    <source>
        <dbReference type="ARBA" id="ARBA00024227"/>
    </source>
</evidence>
<evidence type="ECO:0000259" key="4">
    <source>
        <dbReference type="PROSITE" id="PS51733"/>
    </source>
</evidence>
<dbReference type="Pfam" id="PF02237">
    <property type="entry name" value="BPL_C"/>
    <property type="match status" value="1"/>
</dbReference>
<accession>A0ABN3TRV9</accession>
<dbReference type="Proteomes" id="UP001501842">
    <property type="component" value="Unassembled WGS sequence"/>
</dbReference>
<evidence type="ECO:0000313" key="6">
    <source>
        <dbReference type="Proteomes" id="UP001501842"/>
    </source>
</evidence>
<gene>
    <name evidence="5" type="ORF">GCM10010439_00240</name>
</gene>
<dbReference type="InterPro" id="IPR004143">
    <property type="entry name" value="BPL_LPL_catalytic"/>
</dbReference>
<evidence type="ECO:0000313" key="5">
    <source>
        <dbReference type="EMBL" id="GAA2718041.1"/>
    </source>
</evidence>
<dbReference type="InterPro" id="IPR003142">
    <property type="entry name" value="BPL_C"/>
</dbReference>
<dbReference type="GO" id="GO:0016874">
    <property type="term" value="F:ligase activity"/>
    <property type="evidence" value="ECO:0007669"/>
    <property type="project" value="UniProtKB-KW"/>
</dbReference>
<sequence>MSSYSDLDRPPLNERSLNRALVREGSFWRDIRVLEETGSTNADLAARAVRAAAGGDELPEGTVLVAETQTAGRGRLGRAWNAPPRSGLMFSVLLRPGAAVPPARLGWVPLLTGVAAAAAIRSVTARAGRGGFEDEPGGSVVEAGLKWPNDLLVGDRKLAGILAERVDDAVVVGMGLNVSLREHELPVPTATSLVLEAASVSDREIVLREVLRELALRYTEWKAADGDPDGSGLRAAYREHSLTLGREIRIELPGGNAETGTAVDVDAEGRLVVGTGTAEQAFSAGDVVHVRNARLAGQ</sequence>
<dbReference type="InterPro" id="IPR045864">
    <property type="entry name" value="aa-tRNA-synth_II/BPL/LPL"/>
</dbReference>
<dbReference type="PANTHER" id="PTHR12835">
    <property type="entry name" value="BIOTIN PROTEIN LIGASE"/>
    <property type="match status" value="1"/>
</dbReference>
<dbReference type="SUPFAM" id="SSF55681">
    <property type="entry name" value="Class II aaRS and biotin synthetases"/>
    <property type="match status" value="1"/>
</dbReference>
<dbReference type="EMBL" id="BAAATZ010000001">
    <property type="protein sequence ID" value="GAA2718041.1"/>
    <property type="molecule type" value="Genomic_DNA"/>
</dbReference>
<dbReference type="Gene3D" id="2.30.30.100">
    <property type="match status" value="1"/>
</dbReference>
<evidence type="ECO:0000256" key="1">
    <source>
        <dbReference type="ARBA" id="ARBA00022598"/>
    </source>
</evidence>
<organism evidence="5 6">
    <name type="scientific">Actinocorallia aurantiaca</name>
    <dbReference type="NCBI Taxonomy" id="46204"/>
    <lineage>
        <taxon>Bacteria</taxon>
        <taxon>Bacillati</taxon>
        <taxon>Actinomycetota</taxon>
        <taxon>Actinomycetes</taxon>
        <taxon>Streptosporangiales</taxon>
        <taxon>Thermomonosporaceae</taxon>
        <taxon>Actinocorallia</taxon>
    </lineage>
</organism>
<evidence type="ECO:0000256" key="2">
    <source>
        <dbReference type="ARBA" id="ARBA00023267"/>
    </source>
</evidence>
<comment type="caution">
    <text evidence="5">The sequence shown here is derived from an EMBL/GenBank/DDBJ whole genome shotgun (WGS) entry which is preliminary data.</text>
</comment>
<name>A0ABN3TRV9_9ACTN</name>
<reference evidence="5 6" key="1">
    <citation type="journal article" date="2019" name="Int. J. Syst. Evol. Microbiol.">
        <title>The Global Catalogue of Microorganisms (GCM) 10K type strain sequencing project: providing services to taxonomists for standard genome sequencing and annotation.</title>
        <authorList>
            <consortium name="The Broad Institute Genomics Platform"/>
            <consortium name="The Broad Institute Genome Sequencing Center for Infectious Disease"/>
            <person name="Wu L."/>
            <person name="Ma J."/>
        </authorList>
    </citation>
    <scope>NUCLEOTIDE SEQUENCE [LARGE SCALE GENOMIC DNA]</scope>
    <source>
        <strain evidence="5 6">JCM 8201</strain>
    </source>
</reference>
<dbReference type="Gene3D" id="3.30.930.10">
    <property type="entry name" value="Bira Bifunctional Protein, Domain 2"/>
    <property type="match status" value="1"/>
</dbReference>
<protein>
    <recommendedName>
        <fullName evidence="3">biotin--[biotin carboxyl-carrier protein] ligase</fullName>
        <ecNumber evidence="3">6.3.4.15</ecNumber>
    </recommendedName>
</protein>
<feature type="domain" description="BPL/LPL catalytic" evidence="4">
    <location>
        <begin position="25"/>
        <end position="222"/>
    </location>
</feature>
<dbReference type="Pfam" id="PF03099">
    <property type="entry name" value="BPL_LplA_LipB"/>
    <property type="match status" value="1"/>
</dbReference>
<dbReference type="PANTHER" id="PTHR12835:SF5">
    <property type="entry name" value="BIOTIN--PROTEIN LIGASE"/>
    <property type="match status" value="1"/>
</dbReference>
<dbReference type="NCBIfam" id="TIGR00121">
    <property type="entry name" value="birA_ligase"/>
    <property type="match status" value="1"/>
</dbReference>
<keyword evidence="1 5" id="KW-0436">Ligase</keyword>
<keyword evidence="6" id="KW-1185">Reference proteome</keyword>
<dbReference type="InterPro" id="IPR004408">
    <property type="entry name" value="Biotin_CoA_COase_ligase"/>
</dbReference>
<dbReference type="CDD" id="cd16442">
    <property type="entry name" value="BPL"/>
    <property type="match status" value="1"/>
</dbReference>
<keyword evidence="2" id="KW-0092">Biotin</keyword>
<dbReference type="RefSeq" id="WP_344447947.1">
    <property type="nucleotide sequence ID" value="NZ_BAAATZ010000001.1"/>
</dbReference>